<accession>A0A1Q3ELB9</accession>
<evidence type="ECO:0000256" key="1">
    <source>
        <dbReference type="ARBA" id="ARBA00007992"/>
    </source>
</evidence>
<dbReference type="PANTHER" id="PTHR13789">
    <property type="entry name" value="MONOOXYGENASE"/>
    <property type="match status" value="1"/>
</dbReference>
<evidence type="ECO:0000256" key="5">
    <source>
        <dbReference type="ARBA" id="ARBA00023033"/>
    </source>
</evidence>
<dbReference type="STRING" id="5353.A0A1Q3ELB9"/>
<dbReference type="InterPro" id="IPR002938">
    <property type="entry name" value="FAD-bd"/>
</dbReference>
<evidence type="ECO:0000256" key="2">
    <source>
        <dbReference type="ARBA" id="ARBA00022630"/>
    </source>
</evidence>
<reference evidence="7 8" key="1">
    <citation type="submission" date="2016-08" db="EMBL/GenBank/DDBJ databases">
        <authorList>
            <consortium name="Lentinula edodes genome sequencing consortium"/>
            <person name="Sakamoto Y."/>
            <person name="Nakade K."/>
            <person name="Sato S."/>
            <person name="Yoshida Y."/>
            <person name="Miyazaki K."/>
            <person name="Natsume S."/>
            <person name="Konno N."/>
        </authorList>
    </citation>
    <scope>NUCLEOTIDE SEQUENCE [LARGE SCALE GENOMIC DNA]</scope>
    <source>
        <strain evidence="7 8">NBRC 111202</strain>
    </source>
</reference>
<keyword evidence="4" id="KW-0560">Oxidoreductase</keyword>
<organism evidence="7 8">
    <name type="scientific">Lentinula edodes</name>
    <name type="common">Shiitake mushroom</name>
    <name type="synonym">Lentinus edodes</name>
    <dbReference type="NCBI Taxonomy" id="5353"/>
    <lineage>
        <taxon>Eukaryota</taxon>
        <taxon>Fungi</taxon>
        <taxon>Dikarya</taxon>
        <taxon>Basidiomycota</taxon>
        <taxon>Agaricomycotina</taxon>
        <taxon>Agaricomycetes</taxon>
        <taxon>Agaricomycetidae</taxon>
        <taxon>Agaricales</taxon>
        <taxon>Marasmiineae</taxon>
        <taxon>Omphalotaceae</taxon>
        <taxon>Lentinula</taxon>
    </lineage>
</organism>
<keyword evidence="3" id="KW-0274">FAD</keyword>
<keyword evidence="8" id="KW-1185">Reference proteome</keyword>
<reference evidence="7 8" key="2">
    <citation type="submission" date="2017-02" db="EMBL/GenBank/DDBJ databases">
        <title>A genome survey and senescence transcriptome analysis in Lentinula edodes.</title>
        <authorList>
            <person name="Sakamoto Y."/>
            <person name="Nakade K."/>
            <person name="Sato S."/>
            <person name="Yoshida Y."/>
            <person name="Miyazaki K."/>
            <person name="Natsume S."/>
            <person name="Konno N."/>
        </authorList>
    </citation>
    <scope>NUCLEOTIDE SEQUENCE [LARGE SCALE GENOMIC DNA]</scope>
    <source>
        <strain evidence="7 8">NBRC 111202</strain>
    </source>
</reference>
<evidence type="ECO:0000259" key="6">
    <source>
        <dbReference type="Pfam" id="PF01494"/>
    </source>
</evidence>
<dbReference type="GO" id="GO:0071949">
    <property type="term" value="F:FAD binding"/>
    <property type="evidence" value="ECO:0007669"/>
    <property type="project" value="InterPro"/>
</dbReference>
<dbReference type="Gene3D" id="3.50.50.60">
    <property type="entry name" value="FAD/NAD(P)-binding domain"/>
    <property type="match status" value="1"/>
</dbReference>
<keyword evidence="5" id="KW-0503">Monooxygenase</keyword>
<evidence type="ECO:0000313" key="8">
    <source>
        <dbReference type="Proteomes" id="UP000188533"/>
    </source>
</evidence>
<protein>
    <submittedName>
        <fullName evidence="7">FAD NAD-binding domain-containing protein</fullName>
    </submittedName>
</protein>
<dbReference type="InterPro" id="IPR036188">
    <property type="entry name" value="FAD/NAD-bd_sf"/>
</dbReference>
<evidence type="ECO:0000256" key="3">
    <source>
        <dbReference type="ARBA" id="ARBA00022827"/>
    </source>
</evidence>
<comment type="caution">
    <text evidence="7">The sequence shown here is derived from an EMBL/GenBank/DDBJ whole genome shotgun (WGS) entry which is preliminary data.</text>
</comment>
<proteinExistence type="inferred from homology"/>
<keyword evidence="2" id="KW-0285">Flavoprotein</keyword>
<dbReference type="InterPro" id="IPR050493">
    <property type="entry name" value="FAD-dep_Monooxygenase_BioMet"/>
</dbReference>
<feature type="domain" description="FAD-binding" evidence="6">
    <location>
        <begin position="44"/>
        <end position="369"/>
    </location>
</feature>
<evidence type="ECO:0000256" key="4">
    <source>
        <dbReference type="ARBA" id="ARBA00023002"/>
    </source>
</evidence>
<comment type="similarity">
    <text evidence="1">Belongs to the paxM FAD-dependent monooxygenase family.</text>
</comment>
<evidence type="ECO:0000313" key="7">
    <source>
        <dbReference type="EMBL" id="GAW07904.1"/>
    </source>
</evidence>
<dbReference type="EMBL" id="BDGU01000528">
    <property type="protein sequence ID" value="GAW07904.1"/>
    <property type="molecule type" value="Genomic_DNA"/>
</dbReference>
<sequence length="454" mass="49687">MSTNQDSGQAEVIDLNKKSYKGSIDVLKTPQPHSLPVTMASSPTKVIIVGCGVAGPVLACILKSKGFRPVVYERIKRDSDGGISLMLQSNGLRVLALIPGLLEQLPGQVENHMAFYSTVPGHEELLGEYTLETPLDTVGTMNNSVNSVGMGIRRHDFLHVLSGTATKAGVEIHYEHKVIDVQQEADIVHVKFENGTTDTASFVVGCDGIHSNTRISLFGKEEASYTGLTQLGGFSPSPKSWSHKNAMVNYFGEETHMISYQIGPDLNSWAITRREAEHKETWRAVDDSILEELKKDPVSKWGFGAGELVQTAKKMIKYGLYDRPELKTWHKGRVILIGDAAHPTSPHLGQGANQALEDVYHLVRVLLKHSPSVGEPSMGALKDAFEEFESIRLPRTSSLVKQARQTGEKTRVIKGTAACLARNEAIRAIWENPKVSVQSLANARSGPFEGESEI</sequence>
<dbReference type="GO" id="GO:0004497">
    <property type="term" value="F:monooxygenase activity"/>
    <property type="evidence" value="ECO:0007669"/>
    <property type="project" value="UniProtKB-KW"/>
</dbReference>
<dbReference type="Proteomes" id="UP000188533">
    <property type="component" value="Unassembled WGS sequence"/>
</dbReference>
<dbReference type="AlphaFoldDB" id="A0A1Q3ELB9"/>
<gene>
    <name evidence="7" type="ORF">LENED_009929</name>
</gene>
<name>A0A1Q3ELB9_LENED</name>
<dbReference type="PRINTS" id="PR00420">
    <property type="entry name" value="RNGMNOXGNASE"/>
</dbReference>
<dbReference type="SUPFAM" id="SSF51905">
    <property type="entry name" value="FAD/NAD(P)-binding domain"/>
    <property type="match status" value="1"/>
</dbReference>
<dbReference type="PANTHER" id="PTHR13789:SF309">
    <property type="entry name" value="PUTATIVE (AFU_ORTHOLOGUE AFUA_6G14510)-RELATED"/>
    <property type="match status" value="1"/>
</dbReference>
<dbReference type="Pfam" id="PF01494">
    <property type="entry name" value="FAD_binding_3"/>
    <property type="match status" value="1"/>
</dbReference>